<dbReference type="PANTHER" id="PTHR46191">
    <property type="match status" value="1"/>
</dbReference>
<evidence type="ECO:0008006" key="3">
    <source>
        <dbReference type="Google" id="ProtNLM"/>
    </source>
</evidence>
<evidence type="ECO:0000313" key="2">
    <source>
        <dbReference type="Proteomes" id="UP001222932"/>
    </source>
</evidence>
<sequence length="261" mass="28859">MQGRVRLVLFDVFDTLCTPRLPVHEQYAIEARKAGLHVTSERVRAGFRPAFKEMNAIHPVYGKHSTPPLTPEGWWTDLIHRCMAHAGASESNLDRVGPGLAHAILERFESSEGYIDFPETLDVCWTEWQVRGLRELGVKTSVVSNSDPRILRSLDALEITPYISCGPTLSWDVEAGKPDKRIYDAACFACGVEPGPGVIMVGDELEADYRGSVAAGLEGRLIRRDGEWSDGAVRGHGEDLSGVHVIRSLSEVLDEVKRRNA</sequence>
<dbReference type="EMBL" id="BTCM01000003">
    <property type="protein sequence ID" value="GMK56478.1"/>
    <property type="molecule type" value="Genomic_DNA"/>
</dbReference>
<organism evidence="1 2">
    <name type="scientific">Cutaneotrichosporon spelunceum</name>
    <dbReference type="NCBI Taxonomy" id="1672016"/>
    <lineage>
        <taxon>Eukaryota</taxon>
        <taxon>Fungi</taxon>
        <taxon>Dikarya</taxon>
        <taxon>Basidiomycota</taxon>
        <taxon>Agaricomycotina</taxon>
        <taxon>Tremellomycetes</taxon>
        <taxon>Trichosporonales</taxon>
        <taxon>Trichosporonaceae</taxon>
        <taxon>Cutaneotrichosporon</taxon>
    </lineage>
</organism>
<dbReference type="Proteomes" id="UP001222932">
    <property type="component" value="Unassembled WGS sequence"/>
</dbReference>
<dbReference type="Gene3D" id="1.10.150.720">
    <property type="entry name" value="Haloacid dehalogenase-like hydrolase"/>
    <property type="match status" value="1"/>
</dbReference>
<gene>
    <name evidence="1" type="ORF">CspeluHIS016_0303180</name>
</gene>
<dbReference type="InterPro" id="IPR036412">
    <property type="entry name" value="HAD-like_sf"/>
</dbReference>
<dbReference type="InterPro" id="IPR044924">
    <property type="entry name" value="HAD-SF_hydro_IA_REG-2-like_cap"/>
</dbReference>
<dbReference type="InterPro" id="IPR023214">
    <property type="entry name" value="HAD_sf"/>
</dbReference>
<dbReference type="AlphaFoldDB" id="A0AAD3TTS6"/>
<accession>A0AAD3TTS6</accession>
<dbReference type="Gene3D" id="3.40.50.1000">
    <property type="entry name" value="HAD superfamily/HAD-like"/>
    <property type="match status" value="1"/>
</dbReference>
<keyword evidence="2" id="KW-1185">Reference proteome</keyword>
<dbReference type="InterPro" id="IPR051828">
    <property type="entry name" value="HAD-like_hydrolase_domain"/>
</dbReference>
<reference evidence="1" key="1">
    <citation type="journal article" date="2023" name="BMC Genomics">
        <title>Chromosome-level genome assemblies of Cutaneotrichosporon spp. (Trichosporonales, Basidiomycota) reveal imbalanced evolution between nucleotide sequences and chromosome synteny.</title>
        <authorList>
            <person name="Kobayashi Y."/>
            <person name="Kayamori A."/>
            <person name="Aoki K."/>
            <person name="Shiwa Y."/>
            <person name="Matsutani M."/>
            <person name="Fujita N."/>
            <person name="Sugita T."/>
            <person name="Iwasaki W."/>
            <person name="Tanaka N."/>
            <person name="Takashima M."/>
        </authorList>
    </citation>
    <scope>NUCLEOTIDE SEQUENCE</scope>
    <source>
        <strain evidence="1">HIS016</strain>
    </source>
</reference>
<dbReference type="GO" id="GO:0005634">
    <property type="term" value="C:nucleus"/>
    <property type="evidence" value="ECO:0007669"/>
    <property type="project" value="TreeGrafter"/>
</dbReference>
<proteinExistence type="predicted"/>
<reference evidence="1" key="2">
    <citation type="submission" date="2023-06" db="EMBL/GenBank/DDBJ databases">
        <authorList>
            <person name="Kobayashi Y."/>
            <person name="Kayamori A."/>
            <person name="Aoki K."/>
            <person name="Shiwa Y."/>
            <person name="Fujita N."/>
            <person name="Sugita T."/>
            <person name="Iwasaki W."/>
            <person name="Tanaka N."/>
            <person name="Takashima M."/>
        </authorList>
    </citation>
    <scope>NUCLEOTIDE SEQUENCE</scope>
    <source>
        <strain evidence="1">HIS016</strain>
    </source>
</reference>
<dbReference type="SUPFAM" id="SSF56784">
    <property type="entry name" value="HAD-like"/>
    <property type="match status" value="1"/>
</dbReference>
<dbReference type="PANTHER" id="PTHR46191:SF2">
    <property type="entry name" value="HALOACID DEHALOGENASE-LIKE HYDROLASE DOMAIN-CONTAINING PROTEIN 3"/>
    <property type="match status" value="1"/>
</dbReference>
<comment type="caution">
    <text evidence="1">The sequence shown here is derived from an EMBL/GenBank/DDBJ whole genome shotgun (WGS) entry which is preliminary data.</text>
</comment>
<name>A0AAD3TTS6_9TREE</name>
<protein>
    <recommendedName>
        <fullName evidence="3">HAD-like protein</fullName>
    </recommendedName>
</protein>
<dbReference type="Pfam" id="PF00702">
    <property type="entry name" value="Hydrolase"/>
    <property type="match status" value="1"/>
</dbReference>
<evidence type="ECO:0000313" key="1">
    <source>
        <dbReference type="EMBL" id="GMK56478.1"/>
    </source>
</evidence>